<feature type="region of interest" description="Disordered" evidence="7">
    <location>
        <begin position="65"/>
        <end position="84"/>
    </location>
</feature>
<dbReference type="Pfam" id="PF09637">
    <property type="entry name" value="Med18"/>
    <property type="match status" value="1"/>
</dbReference>
<comment type="function">
    <text evidence="6">Component of the Mediator complex, a coactivator involved in the regulated transcription of nearly all RNA polymerase II-dependent genes. Mediator functions as a bridge to convey information from gene-specific regulatory proteins to the basal RNA polymerase II transcription machinery. Mediator is recruited to promoters by direct interactions with regulatory proteins and serves as a scaffold for the assembly of a functional preinitiation complex with RNA polymerase II and the general transcription factors.</text>
</comment>
<evidence type="ECO:0000256" key="7">
    <source>
        <dbReference type="SAM" id="MobiDB-lite"/>
    </source>
</evidence>
<dbReference type="PANTHER" id="PTHR13321:SF2">
    <property type="entry name" value="MEDIATOR OF RNA POLYMERASE II TRANSCRIPTION SUBUNIT 18"/>
    <property type="match status" value="1"/>
</dbReference>
<comment type="subunit">
    <text evidence="6">Component of the Mediator complex.</text>
</comment>
<dbReference type="InterPro" id="IPR019095">
    <property type="entry name" value="Mediator_Med18"/>
</dbReference>
<protein>
    <recommendedName>
        <fullName evidence="6">Mediator of RNA polymerase II transcription subunit 18</fullName>
    </recommendedName>
    <alternativeName>
        <fullName evidence="6">Mediator complex subunit 18</fullName>
    </alternativeName>
</protein>
<comment type="caution">
    <text evidence="8">The sequence shown here is derived from an EMBL/GenBank/DDBJ whole genome shotgun (WGS) entry which is preliminary data.</text>
</comment>
<dbReference type="AlphaFoldDB" id="A0AAW1S3S7"/>
<organism evidence="8 9">
    <name type="scientific">Apatococcus lobatus</name>
    <dbReference type="NCBI Taxonomy" id="904363"/>
    <lineage>
        <taxon>Eukaryota</taxon>
        <taxon>Viridiplantae</taxon>
        <taxon>Chlorophyta</taxon>
        <taxon>core chlorophytes</taxon>
        <taxon>Trebouxiophyceae</taxon>
        <taxon>Chlorellales</taxon>
        <taxon>Chlorellaceae</taxon>
        <taxon>Apatococcus</taxon>
    </lineage>
</organism>
<keyword evidence="5 6" id="KW-0539">Nucleus</keyword>
<dbReference type="Gene3D" id="2.40.320.10">
    <property type="entry name" value="Hypothetical Protein Pfu-838710-001"/>
    <property type="match status" value="1"/>
</dbReference>
<comment type="similarity">
    <text evidence="2 6">Belongs to the Mediator complex subunit 18 family.</text>
</comment>
<dbReference type="GO" id="GO:0070847">
    <property type="term" value="C:core mediator complex"/>
    <property type="evidence" value="ECO:0007669"/>
    <property type="project" value="TreeGrafter"/>
</dbReference>
<evidence type="ECO:0000256" key="1">
    <source>
        <dbReference type="ARBA" id="ARBA00004123"/>
    </source>
</evidence>
<dbReference type="Proteomes" id="UP001438707">
    <property type="component" value="Unassembled WGS sequence"/>
</dbReference>
<keyword evidence="9" id="KW-1185">Reference proteome</keyword>
<dbReference type="GO" id="GO:0006357">
    <property type="term" value="P:regulation of transcription by RNA polymerase II"/>
    <property type="evidence" value="ECO:0007669"/>
    <property type="project" value="InterPro"/>
</dbReference>
<sequence>MSGNPGVPIRHHIIALRAPTAAPGSGAIALRLLHELPALIHVSNARGNQVQTGAAAADAAAVAEDARAGNQENDTTSGGAGRVAGGPASRWWVLQEGVPMRGKAAQDLAANVRQLSRVACQGVDPKAFWHALGFTIAHELIRQGRTFSLIQADHAIEVQVVKILRVPKEGEAGSPTELVPGSLLVEATTQIPENAHIPATLAIGKLAQLLSPHLQLKPA</sequence>
<evidence type="ECO:0000313" key="8">
    <source>
        <dbReference type="EMBL" id="KAK9840272.1"/>
    </source>
</evidence>
<accession>A0AAW1S3S7</accession>
<keyword evidence="6" id="KW-0010">Activator</keyword>
<comment type="subcellular location">
    <subcellularLocation>
        <location evidence="1 6">Nucleus</location>
    </subcellularLocation>
</comment>
<evidence type="ECO:0000256" key="3">
    <source>
        <dbReference type="ARBA" id="ARBA00023015"/>
    </source>
</evidence>
<name>A0AAW1S3S7_9CHLO</name>
<evidence type="ECO:0000256" key="2">
    <source>
        <dbReference type="ARBA" id="ARBA00009814"/>
    </source>
</evidence>
<dbReference type="GO" id="GO:0006369">
    <property type="term" value="P:termination of RNA polymerase II transcription"/>
    <property type="evidence" value="ECO:0007669"/>
    <property type="project" value="TreeGrafter"/>
</dbReference>
<gene>
    <name evidence="6" type="primary">MED18</name>
    <name evidence="8" type="ORF">WJX74_006566</name>
</gene>
<dbReference type="GO" id="GO:0016592">
    <property type="term" value="C:mediator complex"/>
    <property type="evidence" value="ECO:0007669"/>
    <property type="project" value="InterPro"/>
</dbReference>
<keyword evidence="3 6" id="KW-0805">Transcription regulation</keyword>
<keyword evidence="4 6" id="KW-0804">Transcription</keyword>
<dbReference type="EMBL" id="JALJOS010000004">
    <property type="protein sequence ID" value="KAK9840272.1"/>
    <property type="molecule type" value="Genomic_DNA"/>
</dbReference>
<evidence type="ECO:0000313" key="9">
    <source>
        <dbReference type="Proteomes" id="UP001438707"/>
    </source>
</evidence>
<reference evidence="8 9" key="1">
    <citation type="journal article" date="2024" name="Nat. Commun.">
        <title>Phylogenomics reveals the evolutionary origins of lichenization in chlorophyte algae.</title>
        <authorList>
            <person name="Puginier C."/>
            <person name="Libourel C."/>
            <person name="Otte J."/>
            <person name="Skaloud P."/>
            <person name="Haon M."/>
            <person name="Grisel S."/>
            <person name="Petersen M."/>
            <person name="Berrin J.G."/>
            <person name="Delaux P.M."/>
            <person name="Dal Grande F."/>
            <person name="Keller J."/>
        </authorList>
    </citation>
    <scope>NUCLEOTIDE SEQUENCE [LARGE SCALE GENOMIC DNA]</scope>
    <source>
        <strain evidence="8 9">SAG 2145</strain>
    </source>
</reference>
<evidence type="ECO:0000256" key="4">
    <source>
        <dbReference type="ARBA" id="ARBA00023163"/>
    </source>
</evidence>
<dbReference type="GO" id="GO:0003712">
    <property type="term" value="F:transcription coregulator activity"/>
    <property type="evidence" value="ECO:0007669"/>
    <property type="project" value="InterPro"/>
</dbReference>
<dbReference type="PANTHER" id="PTHR13321">
    <property type="entry name" value="MEDIATOR OF RNA POLYMERASE II TRANSCRIPTION, SUBUNIT 18"/>
    <property type="match status" value="1"/>
</dbReference>
<evidence type="ECO:0000256" key="6">
    <source>
        <dbReference type="RuleBase" id="RU364150"/>
    </source>
</evidence>
<proteinExistence type="inferred from homology"/>
<evidence type="ECO:0000256" key="5">
    <source>
        <dbReference type="ARBA" id="ARBA00023242"/>
    </source>
</evidence>